<keyword evidence="6" id="KW-0963">Cytoplasm</keyword>
<dbReference type="InterPro" id="IPR045840">
    <property type="entry name" value="Ariadne"/>
</dbReference>
<keyword evidence="22" id="KW-1185">Reference proteome</keyword>
<dbReference type="PANTHER" id="PTHR11685">
    <property type="entry name" value="RBR FAMILY RING FINGER AND IBR DOMAIN-CONTAINING"/>
    <property type="match status" value="1"/>
</dbReference>
<keyword evidence="14" id="KW-0206">Cytoskeleton</keyword>
<proteinExistence type="inferred from homology"/>
<dbReference type="Proteomes" id="UP000825002">
    <property type="component" value="Unassembled WGS sequence"/>
</dbReference>
<keyword evidence="18" id="KW-0812">Transmembrane</keyword>
<comment type="subcellular location">
    <subcellularLocation>
        <location evidence="2">Cytoplasm</location>
        <location evidence="2">Cytoskeleton</location>
        <location evidence="2">Cilium basal body</location>
    </subcellularLocation>
</comment>
<comment type="pathway">
    <text evidence="3">Protein modification; protein ubiquitination.</text>
</comment>
<sequence length="1087" mass="125989">MYSEDEDDDQLIDLVSVRENDIEHEEFQYEVLTSDQIVEHMISCIKDVNTVVQLSPTITRILLNHFKWDRERLYERYYDGNKERLFKEAHIVDPAKSIHDSESASRSRDKTTELCTICCIDHPRNKIYGLGCGHRFCRECWINYLTTKIMEEGQSGRIFCAAHNCDILVDDQTVMVLITDLKVKLRYQHLITNSFVECNKLLRWCPKPECSHAIKVQSLDFQPVKCVCGCIFCFLCGDDWHEPVKCDIIRKWKKKCDDDSETSHWIAANTKECPKCHVTIEKDGGCNHMICKNLDCKTEFCWVCLGPWEQHGSSWFSCNKYDESEAKAARDAQERSRALLQRYLFYCRRYMNHMSSLKFENKLYDLVEEKMKEMQQHSMSWIEVQFLTRAVDVLLQCRQTLMYTYVFAYYLDKNNQSMIFEDNQSDLESATETLSEYLERDITSDNLRDIKQKVQDKYRYCESRRRVLMEHSNFNMSWSPLSVVPNVPYNQVGPFNSYHSAVPSFADYDYSYVHPEPWNQFEPQLNVLSEKISGLELICDSHELLLKLNFSEPFRGTIYPEYDRLSSCRLYGYGDTYYEFHIPLTGCGTREKNDEKSGETNILDEKSVIDLPPSKDLAHLSGQFFSICFNGSLELGIFSGIDDVYCKYTFVYGPDWLLVTGLSNGVTQISRKRTVTSVDDDSIMTKTDRFVWNLPINVSFRSYNPFGWPQLVVSVYKYDTFGTDVIHGYGCAHLPIATNNSAIMHQTMIIYAPESSSVARKILSWLTGRPAELVDPKLFAKPECRSALQTAPRVFTNNIIVRFHPSFEDRSDQIKTVICHYPVLPFLLPESIQTPSSADSQSDWLERDASLGKLSQDINQSPYIVTKIASLYWWLILTLVVFALIFFGCTIFYFCFIRRRRRAQRIATNAKRLTTHALRCDPRWTHVKPSQLGTFMSPGQAKTKPFGSRLTRGHCRTEPMSNGEISVNKYPECLAVRKPGSFARNLQYYSTVQSISNTIRDPRPNVNSCNDKHDGSELETSEDDYQPVSTRSSHIEQARFSRSNSSPVAVPIAKQSNESKIIVKDIEETYITKFYEQKKNKYCVREY</sequence>
<evidence type="ECO:0000313" key="22">
    <source>
        <dbReference type="Proteomes" id="UP000825002"/>
    </source>
</evidence>
<evidence type="ECO:0000256" key="2">
    <source>
        <dbReference type="ARBA" id="ARBA00004120"/>
    </source>
</evidence>
<dbReference type="InterPro" id="IPR010796">
    <property type="entry name" value="C2_B9-type_dom"/>
</dbReference>
<evidence type="ECO:0000256" key="12">
    <source>
        <dbReference type="ARBA" id="ARBA00022794"/>
    </source>
</evidence>
<keyword evidence="11" id="KW-0833">Ubl conjugation pathway</keyword>
<dbReference type="Pfam" id="PF19422">
    <property type="entry name" value="Ariadne"/>
    <property type="match status" value="1"/>
</dbReference>
<dbReference type="CDD" id="cd20356">
    <property type="entry name" value="Rcat_RBR_HHARI-like"/>
    <property type="match status" value="1"/>
</dbReference>
<dbReference type="Pfam" id="PF07162">
    <property type="entry name" value="B9-C2"/>
    <property type="match status" value="1"/>
</dbReference>
<evidence type="ECO:0000256" key="10">
    <source>
        <dbReference type="ARBA" id="ARBA00022771"/>
    </source>
</evidence>
<comment type="caution">
    <text evidence="21">The sequence shown here is derived from an EMBL/GenBank/DDBJ whole genome shotgun (WGS) entry which is preliminary data.</text>
</comment>
<dbReference type="PROSITE" id="PS51873">
    <property type="entry name" value="TRIAD"/>
    <property type="match status" value="1"/>
</dbReference>
<keyword evidence="7" id="KW-0808">Transferase</keyword>
<reference evidence="21 22" key="1">
    <citation type="submission" date="2020-10" db="EMBL/GenBank/DDBJ databases">
        <authorList>
            <person name="Klimov P.B."/>
            <person name="Dyachkov S.M."/>
            <person name="Chetverikov P.E."/>
        </authorList>
    </citation>
    <scope>NUCLEOTIDE SEQUENCE [LARGE SCALE GENOMIC DNA]</scope>
    <source>
        <strain evidence="21">BMOC 18-1129-001#AD2665</strain>
        <tissue evidence="21">Entire mites</tissue>
    </source>
</reference>
<evidence type="ECO:0000256" key="13">
    <source>
        <dbReference type="ARBA" id="ARBA00022833"/>
    </source>
</evidence>
<dbReference type="InterPro" id="IPR013083">
    <property type="entry name" value="Znf_RING/FYVE/PHD"/>
</dbReference>
<accession>A0ABQ7S5Z6</accession>
<organism evidence="21 22">
    <name type="scientific">Fragariocoptes setiger</name>
    <dbReference type="NCBI Taxonomy" id="1670756"/>
    <lineage>
        <taxon>Eukaryota</taxon>
        <taxon>Metazoa</taxon>
        <taxon>Ecdysozoa</taxon>
        <taxon>Arthropoda</taxon>
        <taxon>Chelicerata</taxon>
        <taxon>Arachnida</taxon>
        <taxon>Acari</taxon>
        <taxon>Acariformes</taxon>
        <taxon>Trombidiformes</taxon>
        <taxon>Prostigmata</taxon>
        <taxon>Eupodina</taxon>
        <taxon>Eriophyoidea</taxon>
        <taxon>Phytoptidae</taxon>
        <taxon>Fragariocoptes</taxon>
    </lineage>
</organism>
<feature type="compositionally biased region" description="Polar residues" evidence="17">
    <location>
        <begin position="999"/>
        <end position="1009"/>
    </location>
</feature>
<evidence type="ECO:0000256" key="4">
    <source>
        <dbReference type="ARBA" id="ARBA00005884"/>
    </source>
</evidence>
<keyword evidence="13" id="KW-0862">Zinc</keyword>
<feature type="domain" description="RING-type" evidence="19">
    <location>
        <begin position="115"/>
        <end position="164"/>
    </location>
</feature>
<evidence type="ECO:0000256" key="18">
    <source>
        <dbReference type="SAM" id="Phobius"/>
    </source>
</evidence>
<evidence type="ECO:0000256" key="3">
    <source>
        <dbReference type="ARBA" id="ARBA00004906"/>
    </source>
</evidence>
<dbReference type="InterPro" id="IPR001841">
    <property type="entry name" value="Znf_RING"/>
</dbReference>
<dbReference type="InterPro" id="IPR048962">
    <property type="entry name" value="ARIH1-like_UBL"/>
</dbReference>
<evidence type="ECO:0000256" key="5">
    <source>
        <dbReference type="ARBA" id="ARBA00012251"/>
    </source>
</evidence>
<evidence type="ECO:0000256" key="6">
    <source>
        <dbReference type="ARBA" id="ARBA00022490"/>
    </source>
</evidence>
<dbReference type="Pfam" id="PF22605">
    <property type="entry name" value="IBR_2"/>
    <property type="match status" value="1"/>
</dbReference>
<dbReference type="CDD" id="cd20343">
    <property type="entry name" value="BRcat_RBR_HHARI-like"/>
    <property type="match status" value="1"/>
</dbReference>
<comment type="similarity">
    <text evidence="4">Belongs to the RBR family. Ariadne subfamily.</text>
</comment>
<keyword evidence="9" id="KW-0677">Repeat</keyword>
<feature type="transmembrane region" description="Helical" evidence="18">
    <location>
        <begin position="871"/>
        <end position="896"/>
    </location>
</feature>
<dbReference type="Pfam" id="PF01485">
    <property type="entry name" value="IBR"/>
    <property type="match status" value="1"/>
</dbReference>
<feature type="region of interest" description="Disordered" evidence="17">
    <location>
        <begin position="999"/>
        <end position="1028"/>
    </location>
</feature>
<dbReference type="PROSITE" id="PS50089">
    <property type="entry name" value="ZF_RING_2"/>
    <property type="match status" value="1"/>
</dbReference>
<feature type="domain" description="RING-type" evidence="20">
    <location>
        <begin position="111"/>
        <end position="322"/>
    </location>
</feature>
<protein>
    <recommendedName>
        <fullName evidence="5">RBR-type E3 ubiquitin transferase</fullName>
        <ecNumber evidence="5">2.3.2.31</ecNumber>
    </recommendedName>
</protein>
<keyword evidence="8" id="KW-0479">Metal-binding</keyword>
<evidence type="ECO:0000256" key="1">
    <source>
        <dbReference type="ARBA" id="ARBA00001798"/>
    </source>
</evidence>
<evidence type="ECO:0000256" key="14">
    <source>
        <dbReference type="ARBA" id="ARBA00023212"/>
    </source>
</evidence>
<keyword evidence="18" id="KW-1133">Transmembrane helix</keyword>
<keyword evidence="15" id="KW-0966">Cell projection</keyword>
<gene>
    <name evidence="21" type="primary">Arih1</name>
    <name evidence="21" type="ORF">GZH46_02673</name>
</gene>
<dbReference type="SMART" id="SM00647">
    <property type="entry name" value="IBR"/>
    <property type="match status" value="2"/>
</dbReference>
<evidence type="ECO:0000259" key="20">
    <source>
        <dbReference type="PROSITE" id="PS51873"/>
    </source>
</evidence>
<dbReference type="EMBL" id="JAIFTH010000922">
    <property type="protein sequence ID" value="KAG9508821.1"/>
    <property type="molecule type" value="Genomic_DNA"/>
</dbReference>
<dbReference type="InterPro" id="IPR031127">
    <property type="entry name" value="E3_UB_ligase_RBR"/>
</dbReference>
<dbReference type="Gene3D" id="3.30.40.10">
    <property type="entry name" value="Zinc/RING finger domain, C3HC4 (zinc finger)"/>
    <property type="match status" value="1"/>
</dbReference>
<dbReference type="EC" id="2.3.2.31" evidence="5"/>
<dbReference type="PROSITE" id="PS51381">
    <property type="entry name" value="C2_B9"/>
    <property type="match status" value="1"/>
</dbReference>
<evidence type="ECO:0000256" key="7">
    <source>
        <dbReference type="ARBA" id="ARBA00022679"/>
    </source>
</evidence>
<evidence type="ECO:0000256" key="17">
    <source>
        <dbReference type="SAM" id="MobiDB-lite"/>
    </source>
</evidence>
<evidence type="ECO:0000259" key="19">
    <source>
        <dbReference type="PROSITE" id="PS50089"/>
    </source>
</evidence>
<dbReference type="InterPro" id="IPR054694">
    <property type="entry name" value="Parkin-like_IBR"/>
</dbReference>
<dbReference type="Pfam" id="PF21235">
    <property type="entry name" value="UBA_ARI1"/>
    <property type="match status" value="1"/>
</dbReference>
<keyword evidence="12" id="KW-0970">Cilium biogenesis/degradation</keyword>
<evidence type="ECO:0000313" key="21">
    <source>
        <dbReference type="EMBL" id="KAG9508821.1"/>
    </source>
</evidence>
<evidence type="ECO:0000256" key="9">
    <source>
        <dbReference type="ARBA" id="ARBA00022737"/>
    </source>
</evidence>
<keyword evidence="18" id="KW-0472">Membrane</keyword>
<name>A0ABQ7S5Z6_9ACAR</name>
<evidence type="ECO:0000256" key="11">
    <source>
        <dbReference type="ARBA" id="ARBA00022786"/>
    </source>
</evidence>
<evidence type="ECO:0000256" key="8">
    <source>
        <dbReference type="ARBA" id="ARBA00022723"/>
    </source>
</evidence>
<comment type="catalytic activity">
    <reaction evidence="1">
        <text>[E2 ubiquitin-conjugating enzyme]-S-ubiquitinyl-L-cysteine + [acceptor protein]-L-lysine = [E2 ubiquitin-conjugating enzyme]-L-cysteine + [acceptor protein]-N(6)-ubiquitinyl-L-lysine.</text>
        <dbReference type="EC" id="2.3.2.31"/>
    </reaction>
</comment>
<dbReference type="InterPro" id="IPR044066">
    <property type="entry name" value="TRIAD_supradom"/>
</dbReference>
<evidence type="ECO:0000256" key="16">
    <source>
        <dbReference type="PROSITE-ProRule" id="PRU00175"/>
    </source>
</evidence>
<keyword evidence="10 16" id="KW-0863">Zinc-finger</keyword>
<dbReference type="CDD" id="cd16626">
    <property type="entry name" value="RING-HC_RBR_HHARI"/>
    <property type="match status" value="1"/>
</dbReference>
<dbReference type="Gene3D" id="1.20.120.1750">
    <property type="match status" value="1"/>
</dbReference>
<dbReference type="InterPro" id="IPR002867">
    <property type="entry name" value="IBR_dom"/>
</dbReference>
<evidence type="ECO:0000256" key="15">
    <source>
        <dbReference type="ARBA" id="ARBA00023273"/>
    </source>
</evidence>
<dbReference type="SUPFAM" id="SSF57850">
    <property type="entry name" value="RING/U-box"/>
    <property type="match status" value="3"/>
</dbReference>